<feature type="compositionally biased region" description="Basic and acidic residues" evidence="1">
    <location>
        <begin position="17"/>
        <end position="37"/>
    </location>
</feature>
<feature type="non-terminal residue" evidence="2">
    <location>
        <position position="1"/>
    </location>
</feature>
<evidence type="ECO:0000256" key="1">
    <source>
        <dbReference type="SAM" id="MobiDB-lite"/>
    </source>
</evidence>
<organism evidence="2">
    <name type="scientific">Arion vulgaris</name>
    <dbReference type="NCBI Taxonomy" id="1028688"/>
    <lineage>
        <taxon>Eukaryota</taxon>
        <taxon>Metazoa</taxon>
        <taxon>Spiralia</taxon>
        <taxon>Lophotrochozoa</taxon>
        <taxon>Mollusca</taxon>
        <taxon>Gastropoda</taxon>
        <taxon>Heterobranchia</taxon>
        <taxon>Euthyneura</taxon>
        <taxon>Panpulmonata</taxon>
        <taxon>Eupulmonata</taxon>
        <taxon>Stylommatophora</taxon>
        <taxon>Helicina</taxon>
        <taxon>Arionoidea</taxon>
        <taxon>Arionidae</taxon>
        <taxon>Arion</taxon>
    </lineage>
</organism>
<reference evidence="2" key="1">
    <citation type="submission" date="2014-12" db="EMBL/GenBank/DDBJ databases">
        <title>Insight into the proteome of Arion vulgaris.</title>
        <authorList>
            <person name="Aradska J."/>
            <person name="Bulat T."/>
            <person name="Smidak R."/>
            <person name="Sarate P."/>
            <person name="Gangsoo J."/>
            <person name="Sialana F."/>
            <person name="Bilban M."/>
            <person name="Lubec G."/>
        </authorList>
    </citation>
    <scope>NUCLEOTIDE SEQUENCE</scope>
    <source>
        <tissue evidence="2">Skin</tissue>
    </source>
</reference>
<sequence>EMQDFGFDHRCIHELDGKCGSKDAFNDGEADDGRGDGGIDGQTDGGDGQFDVQTDGRRGDGQTYDGRGDGHIDGQTNGRHFEDKTDVGSQTDVENIDDANVDCEHINEQTEWGHNDGIIDGAHVDWDIEDQTVSRLDYLNIDSILYDWNTDDRFNDWNTDDELDDLNTDDEIDNLNTDEELDNWNTVDEYDDLNTDGIL</sequence>
<feature type="region of interest" description="Disordered" evidence="1">
    <location>
        <begin position="17"/>
        <end position="80"/>
    </location>
</feature>
<gene>
    <name evidence="2" type="primary">ORF45273</name>
</gene>
<evidence type="ECO:0000313" key="2">
    <source>
        <dbReference type="EMBL" id="CEK62478.1"/>
    </source>
</evidence>
<feature type="compositionally biased region" description="Basic and acidic residues" evidence="1">
    <location>
        <begin position="54"/>
        <end position="72"/>
    </location>
</feature>
<dbReference type="EMBL" id="HACG01015613">
    <property type="protein sequence ID" value="CEK62478.1"/>
    <property type="molecule type" value="Transcribed_RNA"/>
</dbReference>
<dbReference type="AlphaFoldDB" id="A0A0B6Z1V0"/>
<accession>A0A0B6Z1V0</accession>
<proteinExistence type="predicted"/>
<name>A0A0B6Z1V0_9EUPU</name>
<feature type="compositionally biased region" description="Gly residues" evidence="1">
    <location>
        <begin position="38"/>
        <end position="48"/>
    </location>
</feature>
<protein>
    <submittedName>
        <fullName evidence="2">Uncharacterized protein</fullName>
    </submittedName>
</protein>
<feature type="non-terminal residue" evidence="2">
    <location>
        <position position="199"/>
    </location>
</feature>